<dbReference type="EMBL" id="GBXM01013850">
    <property type="protein sequence ID" value="JAH94727.1"/>
    <property type="molecule type" value="Transcribed_RNA"/>
</dbReference>
<reference evidence="1" key="1">
    <citation type="submission" date="2014-11" db="EMBL/GenBank/DDBJ databases">
        <authorList>
            <person name="Amaro Gonzalez C."/>
        </authorList>
    </citation>
    <scope>NUCLEOTIDE SEQUENCE</scope>
</reference>
<organism evidence="1">
    <name type="scientific">Anguilla anguilla</name>
    <name type="common">European freshwater eel</name>
    <name type="synonym">Muraena anguilla</name>
    <dbReference type="NCBI Taxonomy" id="7936"/>
    <lineage>
        <taxon>Eukaryota</taxon>
        <taxon>Metazoa</taxon>
        <taxon>Chordata</taxon>
        <taxon>Craniata</taxon>
        <taxon>Vertebrata</taxon>
        <taxon>Euteleostomi</taxon>
        <taxon>Actinopterygii</taxon>
        <taxon>Neopterygii</taxon>
        <taxon>Teleostei</taxon>
        <taxon>Anguilliformes</taxon>
        <taxon>Anguillidae</taxon>
        <taxon>Anguilla</taxon>
    </lineage>
</organism>
<name>A0A0E9WWA4_ANGAN</name>
<sequence>MERPLPFLQLRPPSCPTAILHRAWVALPKGMLGVLSVPTNSFLGTLPPQKWHPKGVLTIQRFPQIHHCHFSVPINSRNSREETSFWESSEGHSKKLKPSLESQCLVLHV</sequence>
<protein>
    <submittedName>
        <fullName evidence="1">Uncharacterized protein</fullName>
    </submittedName>
</protein>
<proteinExistence type="predicted"/>
<evidence type="ECO:0000313" key="1">
    <source>
        <dbReference type="EMBL" id="JAH94727.1"/>
    </source>
</evidence>
<dbReference type="AlphaFoldDB" id="A0A0E9WWA4"/>
<reference evidence="1" key="2">
    <citation type="journal article" date="2015" name="Fish Shellfish Immunol.">
        <title>Early steps in the European eel (Anguilla anguilla)-Vibrio vulnificus interaction in the gills: Role of the RtxA13 toxin.</title>
        <authorList>
            <person name="Callol A."/>
            <person name="Pajuelo D."/>
            <person name="Ebbesson L."/>
            <person name="Teles M."/>
            <person name="MacKenzie S."/>
            <person name="Amaro C."/>
        </authorList>
    </citation>
    <scope>NUCLEOTIDE SEQUENCE</scope>
</reference>
<accession>A0A0E9WWA4</accession>